<dbReference type="GO" id="GO:0005524">
    <property type="term" value="F:ATP binding"/>
    <property type="evidence" value="ECO:0007669"/>
    <property type="project" value="UniProtKB-UniRule"/>
</dbReference>
<dbReference type="PANTHER" id="PTHR48016:SF48">
    <property type="entry name" value="SERINE_THREONINE-PROTEIN KINASE BCK1_SLK1_SSP31"/>
    <property type="match status" value="1"/>
</dbReference>
<evidence type="ECO:0008006" key="12">
    <source>
        <dbReference type="Google" id="ProtNLM"/>
    </source>
</evidence>
<dbReference type="InterPro" id="IPR050538">
    <property type="entry name" value="MAP_kinase_kinase_kinase"/>
</dbReference>
<evidence type="ECO:0000256" key="1">
    <source>
        <dbReference type="ARBA" id="ARBA00006529"/>
    </source>
</evidence>
<dbReference type="Gene3D" id="1.10.150.50">
    <property type="entry name" value="Transcription Factor, Ets-1"/>
    <property type="match status" value="1"/>
</dbReference>
<accession>A0A8H7VD06</accession>
<dbReference type="InterPro" id="IPR029458">
    <property type="entry name" value="Ras-bd_By2"/>
</dbReference>
<dbReference type="OrthoDB" id="266718at2759"/>
<organism evidence="10 11">
    <name type="scientific">Mucor saturninus</name>
    <dbReference type="NCBI Taxonomy" id="64648"/>
    <lineage>
        <taxon>Eukaryota</taxon>
        <taxon>Fungi</taxon>
        <taxon>Fungi incertae sedis</taxon>
        <taxon>Mucoromycota</taxon>
        <taxon>Mucoromycotina</taxon>
        <taxon>Mucoromycetes</taxon>
        <taxon>Mucorales</taxon>
        <taxon>Mucorineae</taxon>
        <taxon>Mucoraceae</taxon>
        <taxon>Mucor</taxon>
    </lineage>
</organism>
<evidence type="ECO:0000313" key="11">
    <source>
        <dbReference type="Proteomes" id="UP000603453"/>
    </source>
</evidence>
<dbReference type="GO" id="GO:0004672">
    <property type="term" value="F:protein kinase activity"/>
    <property type="evidence" value="ECO:0007669"/>
    <property type="project" value="InterPro"/>
</dbReference>
<proteinExistence type="inferred from homology"/>
<evidence type="ECO:0000259" key="8">
    <source>
        <dbReference type="PROSITE" id="PS50011"/>
    </source>
</evidence>
<dbReference type="Proteomes" id="UP000603453">
    <property type="component" value="Unassembled WGS sequence"/>
</dbReference>
<dbReference type="Gene3D" id="1.10.510.10">
    <property type="entry name" value="Transferase(Phosphotransferase) domain 1"/>
    <property type="match status" value="1"/>
</dbReference>
<dbReference type="FunFam" id="1.10.510.10:FF:000182">
    <property type="entry name" value="MAP kinase kinase kinase mkh1"/>
    <property type="match status" value="1"/>
</dbReference>
<feature type="region of interest" description="Disordered" evidence="7">
    <location>
        <begin position="389"/>
        <end position="411"/>
    </location>
</feature>
<dbReference type="AlphaFoldDB" id="A0A8H7VD06"/>
<evidence type="ECO:0000256" key="7">
    <source>
        <dbReference type="SAM" id="MobiDB-lite"/>
    </source>
</evidence>
<feature type="region of interest" description="Disordered" evidence="7">
    <location>
        <begin position="676"/>
        <end position="714"/>
    </location>
</feature>
<dbReference type="SUPFAM" id="SSF47769">
    <property type="entry name" value="SAM/Pointed domain"/>
    <property type="match status" value="1"/>
</dbReference>
<dbReference type="PROSITE" id="PS00108">
    <property type="entry name" value="PROTEIN_KINASE_ST"/>
    <property type="match status" value="1"/>
</dbReference>
<dbReference type="PROSITE" id="PS00107">
    <property type="entry name" value="PROTEIN_KINASE_ATP"/>
    <property type="match status" value="1"/>
</dbReference>
<dbReference type="SMART" id="SM00220">
    <property type="entry name" value="S_TKc"/>
    <property type="match status" value="1"/>
</dbReference>
<keyword evidence="11" id="KW-1185">Reference proteome</keyword>
<feature type="region of interest" description="Disordered" evidence="7">
    <location>
        <begin position="627"/>
        <end position="662"/>
    </location>
</feature>
<comment type="caution">
    <text evidence="10">The sequence shown here is derived from an EMBL/GenBank/DDBJ whole genome shotgun (WGS) entry which is preliminary data.</text>
</comment>
<feature type="compositionally biased region" description="Low complexity" evidence="7">
    <location>
        <begin position="188"/>
        <end position="201"/>
    </location>
</feature>
<feature type="region of interest" description="Disordered" evidence="7">
    <location>
        <begin position="430"/>
        <end position="461"/>
    </location>
</feature>
<feature type="compositionally biased region" description="Polar residues" evidence="7">
    <location>
        <begin position="695"/>
        <end position="705"/>
    </location>
</feature>
<keyword evidence="5 6" id="KW-0067">ATP-binding</keyword>
<dbReference type="PROSITE" id="PS50011">
    <property type="entry name" value="PROTEIN_KINASE_DOM"/>
    <property type="match status" value="1"/>
</dbReference>
<dbReference type="InterPro" id="IPR001660">
    <property type="entry name" value="SAM"/>
</dbReference>
<feature type="region of interest" description="Disordered" evidence="7">
    <location>
        <begin position="157"/>
        <end position="233"/>
    </location>
</feature>
<dbReference type="InterPro" id="IPR008271">
    <property type="entry name" value="Ser/Thr_kinase_AS"/>
</dbReference>
<protein>
    <recommendedName>
        <fullName evidence="12">Pkinase-domain-containing protein</fullName>
    </recommendedName>
</protein>
<evidence type="ECO:0000313" key="10">
    <source>
        <dbReference type="EMBL" id="KAG2214297.1"/>
    </source>
</evidence>
<comment type="similarity">
    <text evidence="1">Belongs to the protein kinase superfamily. STE Ser/Thr protein kinase family. MAP kinase kinase kinase subfamily.</text>
</comment>
<dbReference type="PANTHER" id="PTHR48016">
    <property type="entry name" value="MAP KINASE KINASE KINASE SSK2-RELATED-RELATED"/>
    <property type="match status" value="1"/>
</dbReference>
<reference evidence="10" key="1">
    <citation type="submission" date="2020-12" db="EMBL/GenBank/DDBJ databases">
        <title>Metabolic potential, ecology and presence of endohyphal bacteria is reflected in genomic diversity of Mucoromycotina.</title>
        <authorList>
            <person name="Muszewska A."/>
            <person name="Okrasinska A."/>
            <person name="Steczkiewicz K."/>
            <person name="Drgas O."/>
            <person name="Orlowska M."/>
            <person name="Perlinska-Lenart U."/>
            <person name="Aleksandrzak-Piekarczyk T."/>
            <person name="Szatraj K."/>
            <person name="Zielenkiewicz U."/>
            <person name="Pilsyk S."/>
            <person name="Malc E."/>
            <person name="Mieczkowski P."/>
            <person name="Kruszewska J.S."/>
            <person name="Biernat P."/>
            <person name="Pawlowska J."/>
        </authorList>
    </citation>
    <scope>NUCLEOTIDE SEQUENCE</scope>
    <source>
        <strain evidence="10">WA0000017839</strain>
    </source>
</reference>
<dbReference type="PROSITE" id="PS50105">
    <property type="entry name" value="SAM_DOMAIN"/>
    <property type="match status" value="1"/>
</dbReference>
<evidence type="ECO:0000259" key="9">
    <source>
        <dbReference type="PROSITE" id="PS50105"/>
    </source>
</evidence>
<dbReference type="GO" id="GO:0000165">
    <property type="term" value="P:MAPK cascade"/>
    <property type="evidence" value="ECO:0007669"/>
    <property type="project" value="UniProtKB-ARBA"/>
</dbReference>
<evidence type="ECO:0000256" key="3">
    <source>
        <dbReference type="ARBA" id="ARBA00022741"/>
    </source>
</evidence>
<dbReference type="Pfam" id="PF00069">
    <property type="entry name" value="Pkinase"/>
    <property type="match status" value="1"/>
</dbReference>
<dbReference type="InterPro" id="IPR013761">
    <property type="entry name" value="SAM/pointed_sf"/>
</dbReference>
<gene>
    <name evidence="10" type="ORF">INT47_000853</name>
</gene>
<feature type="domain" description="Protein kinase" evidence="8">
    <location>
        <begin position="835"/>
        <end position="1102"/>
    </location>
</feature>
<keyword evidence="3 6" id="KW-0547">Nucleotide-binding</keyword>
<feature type="domain" description="SAM" evidence="9">
    <location>
        <begin position="28"/>
        <end position="86"/>
    </location>
</feature>
<evidence type="ECO:0000256" key="5">
    <source>
        <dbReference type="ARBA" id="ARBA00022840"/>
    </source>
</evidence>
<name>A0A8H7VD06_9FUNG</name>
<dbReference type="InterPro" id="IPR017441">
    <property type="entry name" value="Protein_kinase_ATP_BS"/>
</dbReference>
<keyword evidence="4" id="KW-0418">Kinase</keyword>
<dbReference type="SUPFAM" id="SSF56112">
    <property type="entry name" value="Protein kinase-like (PK-like)"/>
    <property type="match status" value="1"/>
</dbReference>
<keyword evidence="2" id="KW-0808">Transferase</keyword>
<sequence>MAFEGDLNEAKQLPNFPEKTAVDYADTWTMDKVVRWLETNDFKNTIEVFKAKHICGKAFLEIDMSYLMGSQNDLGLSYTEKRKMALALKNIRMNEEYFQRPPSNARYNNGSRYAIPAVNDRLTSSDSVIPLIPERKSSNNEQVLDWMKNYNIPHRPIPTPGIPVNRNSNIRPSSSTTSNLSNAPLNTSSSRYPLSPSSPRISDNDVNWKFGRRRPTAPTPILTPTTMDHPVQLPPQREQQSIHVTRDSDTFHSLHVTGMHDPRLIKNSILRKLGLEGGCDRYLFYHENGKHSDTALSDGELSHICQISDHSSTNRILVKPADHASEHYRSYSKDGTICYDFATQGGYQRSNLQQQQQQQQRYIGQYASNHSSEYDLSRSRYDLSANQYTIASPSEGMEDSRDDSGYFDKIGRNSRKQSMDADASVWSTHPPPAVDANNRPPLWAVTPPSQRSSTSSTDTQKHYYQQQLQQQALWPVQSTSDMSLASLGEASTAVNSNELWPIHQDIHHHHQQEQPSLWAVPPKQYPEETLTTSQSLWAIPPSNNVSANPSVNHYPNNTATNNTLTSSVSLWAVAPSNVSAPTPSPSLWAIAPQQQLKKAESSPVVPTTTSPVQQFGSENLNLHPSISAKTYMNSPPKKRGVQFTMSSEQGEEPEPESAASNGSAPIIEEGVESISLSDPPAAGLSIDTAPPLYHRNSTPISSPSGNDHDDGNWAERPSVEKLYKDIDKYLPGHDLDKEIIVEPSMGSTQTTTATLVTSLPPGRRLQGHKKSIRNVAHEAHRNWRNAVNVIRANNLLRRRSTKMWHRTVEQVKPGMNANIQTDDLKPSKKTKILQWIRGELIGKGSFGRVYHALNVEAGEWIAVKQVDLPVTKADYANPQLLETKDSLFREISLLEDLDNEYIVQYLGYNVDLEEGHINIFLEYVPGGSIASCLAKTGKFDGPLVQFFTRQILMGLAYLHNRNVLHRDIKAGNILLDQNGVCKITDFGLSKLSGQDKAYDPHSNNSVMRGTVFWMAPEVVKGTNYNAKIDIWSLGCTVIEMLTGSHPWLDLNMLAALYSLGKYQAPPIPDHLPEAAKNFLSLCFTINPEDRPTAEQLLTHPFVQPDASFEFKKYMKNAEIERRASKRMQPIPVEN</sequence>
<dbReference type="InterPro" id="IPR000719">
    <property type="entry name" value="Prot_kinase_dom"/>
</dbReference>
<dbReference type="Pfam" id="PF14847">
    <property type="entry name" value="Ras_bdg_2"/>
    <property type="match status" value="1"/>
</dbReference>
<feature type="compositionally biased region" description="Polar residues" evidence="7">
    <location>
        <begin position="165"/>
        <end position="187"/>
    </location>
</feature>
<feature type="compositionally biased region" description="Basic and acidic residues" evidence="7">
    <location>
        <begin position="398"/>
        <end position="411"/>
    </location>
</feature>
<evidence type="ECO:0000256" key="4">
    <source>
        <dbReference type="ARBA" id="ARBA00022777"/>
    </source>
</evidence>
<dbReference type="EMBL" id="JAEPRD010000001">
    <property type="protein sequence ID" value="KAG2214297.1"/>
    <property type="molecule type" value="Genomic_DNA"/>
</dbReference>
<evidence type="ECO:0000256" key="6">
    <source>
        <dbReference type="PROSITE-ProRule" id="PRU10141"/>
    </source>
</evidence>
<dbReference type="InterPro" id="IPR011009">
    <property type="entry name" value="Kinase-like_dom_sf"/>
</dbReference>
<feature type="compositionally biased region" description="Low complexity" evidence="7">
    <location>
        <begin position="446"/>
        <end position="458"/>
    </location>
</feature>
<evidence type="ECO:0000256" key="2">
    <source>
        <dbReference type="ARBA" id="ARBA00022679"/>
    </source>
</evidence>
<feature type="binding site" evidence="6">
    <location>
        <position position="864"/>
    </location>
    <ligand>
        <name>ATP</name>
        <dbReference type="ChEBI" id="CHEBI:30616"/>
    </ligand>
</feature>